<protein>
    <recommendedName>
        <fullName evidence="3">DUF1694 domain-containing protein</fullName>
    </recommendedName>
</protein>
<dbReference type="OrthoDB" id="95278at2"/>
<evidence type="ECO:0000313" key="2">
    <source>
        <dbReference type="Proteomes" id="UP000001556"/>
    </source>
</evidence>
<organism evidence="1 2">
    <name type="scientific">Desulforamulus reducens (strain ATCC BAA-1160 / DSM 100696 / MI-1)</name>
    <name type="common">Desulfotomaculum reducens</name>
    <dbReference type="NCBI Taxonomy" id="349161"/>
    <lineage>
        <taxon>Bacteria</taxon>
        <taxon>Bacillati</taxon>
        <taxon>Bacillota</taxon>
        <taxon>Clostridia</taxon>
        <taxon>Eubacteriales</taxon>
        <taxon>Peptococcaceae</taxon>
        <taxon>Desulforamulus</taxon>
    </lineage>
</organism>
<dbReference type="Gene3D" id="3.30.1330.30">
    <property type="match status" value="1"/>
</dbReference>
<dbReference type="EMBL" id="CP000612">
    <property type="protein sequence ID" value="ABO48972.1"/>
    <property type="molecule type" value="Genomic_DNA"/>
</dbReference>
<dbReference type="STRING" id="349161.Dred_0426"/>
<dbReference type="SUPFAM" id="SSF160515">
    <property type="entry name" value="YueI-like"/>
    <property type="match status" value="1"/>
</dbReference>
<dbReference type="InterPro" id="IPR012543">
    <property type="entry name" value="DUF1694"/>
</dbReference>
<evidence type="ECO:0000313" key="1">
    <source>
        <dbReference type="EMBL" id="ABO48972.1"/>
    </source>
</evidence>
<dbReference type="InterPro" id="IPR029064">
    <property type="entry name" value="Ribosomal_eL30-like_sf"/>
</dbReference>
<gene>
    <name evidence="1" type="ordered locus">Dred_0426</name>
</gene>
<dbReference type="Pfam" id="PF07997">
    <property type="entry name" value="DUF1694"/>
    <property type="match status" value="1"/>
</dbReference>
<dbReference type="Proteomes" id="UP000001556">
    <property type="component" value="Chromosome"/>
</dbReference>
<dbReference type="HOGENOM" id="CLU_119505_0_0_9"/>
<dbReference type="KEGG" id="drm:Dred_0426"/>
<proteinExistence type="predicted"/>
<dbReference type="eggNOG" id="COG5506">
    <property type="taxonomic scope" value="Bacteria"/>
</dbReference>
<dbReference type="AlphaFoldDB" id="A4J1L9"/>
<keyword evidence="2" id="KW-1185">Reference proteome</keyword>
<evidence type="ECO:0008006" key="3">
    <source>
        <dbReference type="Google" id="ProtNLM"/>
    </source>
</evidence>
<accession>A4J1L9</accession>
<reference evidence="1 2" key="1">
    <citation type="submission" date="2007-03" db="EMBL/GenBank/DDBJ databases">
        <title>Complete sequence of Desulfotomaculum reducens MI-1.</title>
        <authorList>
            <consortium name="US DOE Joint Genome Institute"/>
            <person name="Copeland A."/>
            <person name="Lucas S."/>
            <person name="Lapidus A."/>
            <person name="Barry K."/>
            <person name="Detter J.C."/>
            <person name="Glavina del Rio T."/>
            <person name="Hammon N."/>
            <person name="Israni S."/>
            <person name="Dalin E."/>
            <person name="Tice H."/>
            <person name="Pitluck S."/>
            <person name="Sims D."/>
            <person name="Brettin T."/>
            <person name="Bruce D."/>
            <person name="Han C."/>
            <person name="Tapia R."/>
            <person name="Schmutz J."/>
            <person name="Larimer F."/>
            <person name="Land M."/>
            <person name="Hauser L."/>
            <person name="Kyrpides N."/>
            <person name="Kim E."/>
            <person name="Tebo B.M."/>
            <person name="Richardson P."/>
        </authorList>
    </citation>
    <scope>NUCLEOTIDE SEQUENCE [LARGE SCALE GENOMIC DNA]</scope>
    <source>
        <strain evidence="1 2">MI-1</strain>
    </source>
</reference>
<name>A4J1L9_DESRM</name>
<dbReference type="RefSeq" id="WP_011876810.1">
    <property type="nucleotide sequence ID" value="NC_009253.1"/>
</dbReference>
<sequence length="196" mass="22022">MSKDIHTEAIGSWSNQSELEKTISAGLNGPPELKREEKNRYLGQFKERVIKMLTKGQVSEPAIYPEILDALKDPRASKLIINGDIPEVFTLKYQKLARQQGKHYFLVHDPALQGKTGLIVVSKDAVEVTDISVPDRTERLEELGIPQDLILLAGKKVCQKCYNRIVQAAPEEAINYQVISWWEGLMGERCPASNAH</sequence>